<proteinExistence type="predicted"/>
<name>A0A126JHY4_CLOBO</name>
<protein>
    <submittedName>
        <fullName evidence="2">Uncharacterized protein</fullName>
    </submittedName>
</protein>
<organism evidence="2">
    <name type="scientific">Clostridium botulinum</name>
    <dbReference type="NCBI Taxonomy" id="1491"/>
    <lineage>
        <taxon>Bacteria</taxon>
        <taxon>Bacillati</taxon>
        <taxon>Bacillota</taxon>
        <taxon>Clostridia</taxon>
        <taxon>Eubacteriales</taxon>
        <taxon>Clostridiaceae</taxon>
        <taxon>Clostridium</taxon>
    </lineage>
</organism>
<reference evidence="2" key="1">
    <citation type="journal article" date="2016" name="Genome Biol. Evol.">
        <title>Evolution of chromosomal Clostridium botulinum type E neurotoxin gene clusters: evidence provided by their rare plasmid borne counterparts.</title>
        <authorList>
            <person name="Carter A.T."/>
            <person name="Austin J.W."/>
            <person name="Weedmark K.A."/>
            <person name="Peck M.W."/>
        </authorList>
    </citation>
    <scope>NUCLEOTIDE SEQUENCE</scope>
    <source>
        <strain evidence="2">IFR 12/29</strain>
        <plasmid evidence="2">p12/29</plasmid>
    </source>
</reference>
<dbReference type="AlphaFoldDB" id="A0A126JHY4"/>
<feature type="transmembrane region" description="Helical" evidence="1">
    <location>
        <begin position="12"/>
        <end position="30"/>
    </location>
</feature>
<keyword evidence="2" id="KW-0614">Plasmid</keyword>
<accession>A0A126JHY4</accession>
<keyword evidence="1" id="KW-0812">Transmembrane</keyword>
<feature type="transmembrane region" description="Helical" evidence="1">
    <location>
        <begin position="82"/>
        <end position="102"/>
    </location>
</feature>
<evidence type="ECO:0000313" key="2">
    <source>
        <dbReference type="EMBL" id="ALT05304.1"/>
    </source>
</evidence>
<keyword evidence="1" id="KW-0472">Membrane</keyword>
<geneLocation type="plasmid" evidence="2">
    <name>p12/29</name>
</geneLocation>
<evidence type="ECO:0000256" key="1">
    <source>
        <dbReference type="SAM" id="Phobius"/>
    </source>
</evidence>
<sequence length="105" mass="11943">MRKEITVRDNILMIISGIIFLIGGICLKFGNKYFVNNVLPKESLKEQEKYYKNEQKLSEMGAFNVPFKDGKLISKGNSRQDFYSFIVGLGVFAIIFGLAITIKKI</sequence>
<dbReference type="EMBL" id="KT897275">
    <property type="protein sequence ID" value="ALT05304.1"/>
    <property type="molecule type" value="Genomic_DNA"/>
</dbReference>
<keyword evidence="1" id="KW-1133">Transmembrane helix</keyword>